<keyword evidence="7 17" id="KW-0067">ATP-binding</keyword>
<reference evidence="17 18" key="1">
    <citation type="submission" date="2021-10" db="EMBL/GenBank/DDBJ databases">
        <title>Collection of gut derived symbiotic bacterial strains cultured from healthy donors.</title>
        <authorList>
            <person name="Lin H."/>
            <person name="Littmann E."/>
            <person name="Claire K."/>
            <person name="Pamer E."/>
        </authorList>
    </citation>
    <scope>NUCLEOTIDE SEQUENCE [LARGE SCALE GENOMIC DNA]</scope>
    <source>
        <strain evidence="17 18">MSK.17.68</strain>
    </source>
</reference>
<dbReference type="SMART" id="SM00382">
    <property type="entry name" value="AAA"/>
    <property type="match status" value="1"/>
</dbReference>
<dbReference type="GO" id="GO:0005524">
    <property type="term" value="F:ATP binding"/>
    <property type="evidence" value="ECO:0007669"/>
    <property type="project" value="UniProtKB-KW"/>
</dbReference>
<dbReference type="PROSITE" id="PS50893">
    <property type="entry name" value="ABC_TRANSPORTER_2"/>
    <property type="match status" value="1"/>
</dbReference>
<evidence type="ECO:0000256" key="4">
    <source>
        <dbReference type="ARBA" id="ARBA00022475"/>
    </source>
</evidence>
<dbReference type="InterPro" id="IPR017871">
    <property type="entry name" value="ABC_transporter-like_CS"/>
</dbReference>
<keyword evidence="4" id="KW-1003">Cell membrane</keyword>
<evidence type="ECO:0000256" key="11">
    <source>
        <dbReference type="ARBA" id="ARBA00023136"/>
    </source>
</evidence>
<organism evidence="17 18">
    <name type="scientific">Intestinibacter bartlettii</name>
    <dbReference type="NCBI Taxonomy" id="261299"/>
    <lineage>
        <taxon>Bacteria</taxon>
        <taxon>Bacillati</taxon>
        <taxon>Bacillota</taxon>
        <taxon>Clostridia</taxon>
        <taxon>Peptostreptococcales</taxon>
        <taxon>Peptostreptococcaceae</taxon>
        <taxon>Intestinibacter</taxon>
    </lineage>
</organism>
<evidence type="ECO:0000256" key="15">
    <source>
        <dbReference type="ARBA" id="ARBA00048610"/>
    </source>
</evidence>
<dbReference type="InterPro" id="IPR027417">
    <property type="entry name" value="P-loop_NTPase"/>
</dbReference>
<gene>
    <name evidence="17" type="ORF">LIP50_05920</name>
</gene>
<dbReference type="Proteomes" id="UP001299409">
    <property type="component" value="Unassembled WGS sequence"/>
</dbReference>
<keyword evidence="5" id="KW-0533">Nickel</keyword>
<keyword evidence="9" id="KW-0406">Ion transport</keyword>
<evidence type="ECO:0000256" key="6">
    <source>
        <dbReference type="ARBA" id="ARBA00022741"/>
    </source>
</evidence>
<dbReference type="Gene3D" id="3.40.50.300">
    <property type="entry name" value="P-loop containing nucleotide triphosphate hydrolases"/>
    <property type="match status" value="1"/>
</dbReference>
<comment type="subunit">
    <text evidence="12">The complex is composed of two ATP-binding proteins (NikD and NikE), two transmembrane proteins (NikB and NikC) and a solute-binding protein (NikA).</text>
</comment>
<keyword evidence="18" id="KW-1185">Reference proteome</keyword>
<dbReference type="RefSeq" id="WP_226913868.1">
    <property type="nucleotide sequence ID" value="NZ_BAABXU010000001.1"/>
</dbReference>
<evidence type="ECO:0000313" key="18">
    <source>
        <dbReference type="Proteomes" id="UP001299409"/>
    </source>
</evidence>
<dbReference type="PROSITE" id="PS00211">
    <property type="entry name" value="ABC_TRANSPORTER_1"/>
    <property type="match status" value="1"/>
</dbReference>
<evidence type="ECO:0000256" key="3">
    <source>
        <dbReference type="ARBA" id="ARBA00022448"/>
    </source>
</evidence>
<feature type="domain" description="ABC transporter" evidence="16">
    <location>
        <begin position="7"/>
        <end position="251"/>
    </location>
</feature>
<dbReference type="InterPro" id="IPR013563">
    <property type="entry name" value="Oligopep_ABC_C"/>
</dbReference>
<evidence type="ECO:0000313" key="17">
    <source>
        <dbReference type="EMBL" id="MCB5445740.1"/>
    </source>
</evidence>
<comment type="similarity">
    <text evidence="2">Belongs to the ABC transporter superfamily.</text>
</comment>
<dbReference type="Pfam" id="PF00005">
    <property type="entry name" value="ABC_tran"/>
    <property type="match status" value="1"/>
</dbReference>
<evidence type="ECO:0000256" key="14">
    <source>
        <dbReference type="ARBA" id="ARBA00044143"/>
    </source>
</evidence>
<protein>
    <recommendedName>
        <fullName evidence="14">Nickel import system ATP-binding protein NikD</fullName>
        <ecNumber evidence="13">7.2.2.11</ecNumber>
    </recommendedName>
</protein>
<evidence type="ECO:0000256" key="5">
    <source>
        <dbReference type="ARBA" id="ARBA00022596"/>
    </source>
</evidence>
<accession>A0ABS8CWX8</accession>
<evidence type="ECO:0000256" key="2">
    <source>
        <dbReference type="ARBA" id="ARBA00005417"/>
    </source>
</evidence>
<dbReference type="InterPro" id="IPR003439">
    <property type="entry name" value="ABC_transporter-like_ATP-bd"/>
</dbReference>
<keyword evidence="10" id="KW-0921">Nickel transport</keyword>
<dbReference type="PANTHER" id="PTHR43297:SF13">
    <property type="entry name" value="NICKEL ABC TRANSPORTER, ATP-BINDING PROTEIN"/>
    <property type="match status" value="1"/>
</dbReference>
<comment type="catalytic activity">
    <reaction evidence="15">
        <text>Ni(2+)(out) + ATP + H2O = Ni(2+)(in) + ADP + phosphate + H(+)</text>
        <dbReference type="Rhea" id="RHEA:15557"/>
        <dbReference type="ChEBI" id="CHEBI:15377"/>
        <dbReference type="ChEBI" id="CHEBI:15378"/>
        <dbReference type="ChEBI" id="CHEBI:30616"/>
        <dbReference type="ChEBI" id="CHEBI:43474"/>
        <dbReference type="ChEBI" id="CHEBI:49786"/>
        <dbReference type="ChEBI" id="CHEBI:456216"/>
        <dbReference type="EC" id="7.2.2.11"/>
    </reaction>
    <physiologicalReaction direction="left-to-right" evidence="15">
        <dbReference type="Rhea" id="RHEA:15558"/>
    </physiologicalReaction>
</comment>
<evidence type="ECO:0000256" key="13">
    <source>
        <dbReference type="ARBA" id="ARBA00039098"/>
    </source>
</evidence>
<dbReference type="InterPro" id="IPR003593">
    <property type="entry name" value="AAA+_ATPase"/>
</dbReference>
<evidence type="ECO:0000256" key="8">
    <source>
        <dbReference type="ARBA" id="ARBA00022967"/>
    </source>
</evidence>
<dbReference type="SUPFAM" id="SSF52540">
    <property type="entry name" value="P-loop containing nucleoside triphosphate hydrolases"/>
    <property type="match status" value="1"/>
</dbReference>
<evidence type="ECO:0000259" key="16">
    <source>
        <dbReference type="PROSITE" id="PS50893"/>
    </source>
</evidence>
<evidence type="ECO:0000256" key="7">
    <source>
        <dbReference type="ARBA" id="ARBA00022840"/>
    </source>
</evidence>
<keyword evidence="8" id="KW-1278">Translocase</keyword>
<keyword evidence="11" id="KW-0472">Membrane</keyword>
<proteinExistence type="inferred from homology"/>
<dbReference type="EC" id="7.2.2.11" evidence="13"/>
<dbReference type="InterPro" id="IPR050388">
    <property type="entry name" value="ABC_Ni/Peptide_Import"/>
</dbReference>
<evidence type="ECO:0000256" key="10">
    <source>
        <dbReference type="ARBA" id="ARBA00023112"/>
    </source>
</evidence>
<evidence type="ECO:0000256" key="12">
    <source>
        <dbReference type="ARBA" id="ARBA00038669"/>
    </source>
</evidence>
<evidence type="ECO:0000256" key="9">
    <source>
        <dbReference type="ARBA" id="ARBA00023065"/>
    </source>
</evidence>
<evidence type="ECO:0000256" key="1">
    <source>
        <dbReference type="ARBA" id="ARBA00004202"/>
    </source>
</evidence>
<sequence>MSKEPILKVKDLGISFSQYTNGLVRRDLNVIRNLDIELYEGEILAVVGSSGSGKSLLAHAILGILPDNACTQGDIIYKGEILDEKRKEKLRGDEIVLIPQSVNYLDPLKKVGKQIKISIKDKDKKTQDEIVDNLFKKYNLDKKVKNYYPFQLSGGMARKVLLSTALASDSKVIIADEPTPGLDEESLNEVLKDFRDIADSGRAILMITHDIMAALKIADKVAIFYAGSTLEIANTSDFKQKEVELRHPYTKALYKALPNHDFVPIDDKTQPLPNELPKGCVFSDRCPLKDKNCENQVPKIREIRNGKVRCIYAT</sequence>
<dbReference type="PANTHER" id="PTHR43297">
    <property type="entry name" value="OLIGOPEPTIDE TRANSPORT ATP-BINDING PROTEIN APPD"/>
    <property type="match status" value="1"/>
</dbReference>
<keyword evidence="3" id="KW-0813">Transport</keyword>
<dbReference type="NCBIfam" id="TIGR01727">
    <property type="entry name" value="oligo_HPY"/>
    <property type="match status" value="1"/>
</dbReference>
<name>A0ABS8CWX8_9FIRM</name>
<dbReference type="Pfam" id="PF08352">
    <property type="entry name" value="oligo_HPY"/>
    <property type="match status" value="1"/>
</dbReference>
<keyword evidence="6" id="KW-0547">Nucleotide-binding</keyword>
<comment type="subcellular location">
    <subcellularLocation>
        <location evidence="1">Cell membrane</location>
        <topology evidence="1">Peripheral membrane protein</topology>
    </subcellularLocation>
</comment>
<dbReference type="EMBL" id="JAJBMB010000004">
    <property type="protein sequence ID" value="MCB5445740.1"/>
    <property type="molecule type" value="Genomic_DNA"/>
</dbReference>
<comment type="caution">
    <text evidence="17">The sequence shown here is derived from an EMBL/GenBank/DDBJ whole genome shotgun (WGS) entry which is preliminary data.</text>
</comment>